<keyword evidence="1" id="KW-0732">Signal</keyword>
<accession>A0A4Z0LAB5</accession>
<dbReference type="SUPFAM" id="SSF53474">
    <property type="entry name" value="alpha/beta-Hydrolases"/>
    <property type="match status" value="1"/>
</dbReference>
<keyword evidence="3" id="KW-1185">Reference proteome</keyword>
<dbReference type="Gene3D" id="2.130.10.10">
    <property type="entry name" value="YVTN repeat-like/Quinoprotein amine dehydrogenase"/>
    <property type="match status" value="1"/>
</dbReference>
<organism evidence="2 3">
    <name type="scientific">Flavobacterium humi</name>
    <dbReference type="NCBI Taxonomy" id="2562683"/>
    <lineage>
        <taxon>Bacteria</taxon>
        <taxon>Pseudomonadati</taxon>
        <taxon>Bacteroidota</taxon>
        <taxon>Flavobacteriia</taxon>
        <taxon>Flavobacteriales</taxon>
        <taxon>Flavobacteriaceae</taxon>
        <taxon>Flavobacterium</taxon>
    </lineage>
</organism>
<dbReference type="InterPro" id="IPR015943">
    <property type="entry name" value="WD40/YVTN_repeat-like_dom_sf"/>
</dbReference>
<name>A0A4Z0LAB5_9FLAO</name>
<evidence type="ECO:0000313" key="2">
    <source>
        <dbReference type="EMBL" id="TGD59080.1"/>
    </source>
</evidence>
<dbReference type="EMBL" id="SRLH01000002">
    <property type="protein sequence ID" value="TGD59080.1"/>
    <property type="molecule type" value="Genomic_DNA"/>
</dbReference>
<dbReference type="NCBIfam" id="TIGR04183">
    <property type="entry name" value="Por_Secre_tail"/>
    <property type="match status" value="1"/>
</dbReference>
<evidence type="ECO:0000256" key="1">
    <source>
        <dbReference type="ARBA" id="ARBA00022729"/>
    </source>
</evidence>
<dbReference type="InterPro" id="IPR026444">
    <property type="entry name" value="Secre_tail"/>
</dbReference>
<proteinExistence type="predicted"/>
<evidence type="ECO:0000313" key="3">
    <source>
        <dbReference type="Proteomes" id="UP000297407"/>
    </source>
</evidence>
<dbReference type="RefSeq" id="WP_135525390.1">
    <property type="nucleotide sequence ID" value="NZ_SRLH01000002.1"/>
</dbReference>
<protein>
    <submittedName>
        <fullName evidence="2">T9SS type A sorting domain-containing protein</fullName>
    </submittedName>
</protein>
<dbReference type="Proteomes" id="UP000297407">
    <property type="component" value="Unassembled WGS sequence"/>
</dbReference>
<dbReference type="InterPro" id="IPR029058">
    <property type="entry name" value="AB_hydrolase_fold"/>
</dbReference>
<dbReference type="OrthoDB" id="1081439at2"/>
<reference evidence="2 3" key="1">
    <citation type="submission" date="2019-04" db="EMBL/GenBank/DDBJ databases">
        <title>Flavobacterium sp. strain DS2-A Genome sequencing and assembly.</title>
        <authorList>
            <person name="Kim I."/>
        </authorList>
    </citation>
    <scope>NUCLEOTIDE SEQUENCE [LARGE SCALE GENOMIC DNA]</scope>
    <source>
        <strain evidence="2 3">DS2-A</strain>
    </source>
</reference>
<gene>
    <name evidence="2" type="ORF">E4635_04295</name>
</gene>
<sequence length="1369" mass="151749">MRTTQIKLKQYLFLLITLLGYGISHGQETPPPRFKTYQSGTNFTSIAVDQNKSVWGGTDRTGLFKLDQNDTIASTFQLTALGTAPAINTLRIQSLAADKSGNIWVGHGGTNTSNTQGGVERIEVATNAVQHLSPDRDARGFTFLLRDGIGTLNAQQVVVDPNNKVWIAHRYHDLTVTGTPSSYILTPGTFSSRVADDYTGKFNAVSTWEDYLNGQQDVGLPYPDYTYNPTPSQSAQSRTCNAISADRGNVWVSVMAYKQYNVENYFPSRLLQYSNTGQLLSTHTMQNARFNLGGVFHAVYANNNKGVWAATSIAGNGFSVFKNGIWYNITDPSIIPPGTRFNRAAIWGDSFGRVYMGTNKGLIVYDGSGYVDSPYSYTLYTKDPYTSPLGRSVHDPDMVSNDIVAGTIESPLKQYYSWIATTSGIMRAYLPYGDAIAFHVKDKDQPNKETLNGKDNYEIFASLKKTSLSYVPLQEDIPSFAVDGTTSSVIRLKTNDPGGYYAPNSLYRIELRKYTSDALPGDRNSTEYIEQYGQFTLKPVSDYGNNVQLQDLKYVDFVYKHPIYIKPEDFVTNKHYTEYDIFVFKKTPQQTDELIFRHPIKLCLPPVLFGHGVWSDINSIADFETYFKSKGYSDYETSKAWRTNPKAPENHFYTDAHIIPTYIDNLLNKALGNKVSAGKVNVVVHSRGGLYTRAYIEEIKAGIPFKNNINALVTLDTPHAGSQAANGTLDKRILNSGVLKPIIESSTVLSGISDLADIAFNDGQPIRIGDIFALASKHDKENKYGAKNLIVEKDLTNSEGLDASTWFIPQLNGAAGLAKFQNSKVPIHAVAGNFNICLMHPGLCNANIDVIKIPPIFGKYYLLMEATRYFAEDVAAPGIQNFLNYVYNGPSDAIVPDASMKAGLSSQYVSAFSNLNVCHVDTGNIGNSVGVTQSPEIQASIFEKFKEKFNNPSSTFSTQGVNPPKLEYKFLQGIALSTTRLDPVNSKIVINPNSFTPALTSGADVTFNVYQENVDRILILISYKNDAESDYMIRKSTGLQFNNTFAFTVPADLYGQATVTAYGFKDGRLTCEHTVEANVSLPTGITLQSMKFAENKVTIPERGDHNYRLLGTFSDGVERMINDYAGIVYTLENNHVTRPDFEIVKGETPGQCFLKATIATLTAQTEYTVEEDPTLRETLVTDFYATYNTTGPVTLNWATHHEYRSKKFILESSLDNVTFSPINEQPGQGTTYNPTNYHYDDPTSENVIYYRLRLLNLDDTEVFNKVIEVNRAPLSTNDPDLLLNTLRLTPNPLTVATGTIAVPAKWNGTQVTLNIYDSNGRQVASQDVNYVAGTTGIPFDMPQGAGNGLYLVQLKTNTFVKTLKLIYQR</sequence>
<comment type="caution">
    <text evidence="2">The sequence shown here is derived from an EMBL/GenBank/DDBJ whole genome shotgun (WGS) entry which is preliminary data.</text>
</comment>
<dbReference type="Gene3D" id="3.40.50.1820">
    <property type="entry name" value="alpha/beta hydrolase"/>
    <property type="match status" value="1"/>
</dbReference>